<dbReference type="InterPro" id="IPR052024">
    <property type="entry name" value="Methanogen_methyltrans"/>
</dbReference>
<dbReference type="InterPro" id="IPR000257">
    <property type="entry name" value="Uroporphyrinogen_deCOase"/>
</dbReference>
<evidence type="ECO:0000313" key="2">
    <source>
        <dbReference type="EMBL" id="KUG23704.1"/>
    </source>
</evidence>
<dbReference type="SUPFAM" id="SSF51726">
    <property type="entry name" value="UROD/MetE-like"/>
    <property type="match status" value="1"/>
</dbReference>
<proteinExistence type="predicted"/>
<dbReference type="EMBL" id="LNQE01000890">
    <property type="protein sequence ID" value="KUG23704.1"/>
    <property type="molecule type" value="Genomic_DNA"/>
</dbReference>
<evidence type="ECO:0000259" key="1">
    <source>
        <dbReference type="Pfam" id="PF01208"/>
    </source>
</evidence>
<organism evidence="2">
    <name type="scientific">hydrocarbon metagenome</name>
    <dbReference type="NCBI Taxonomy" id="938273"/>
    <lineage>
        <taxon>unclassified sequences</taxon>
        <taxon>metagenomes</taxon>
        <taxon>ecological metagenomes</taxon>
    </lineage>
</organism>
<feature type="domain" description="Uroporphyrinogen decarboxylase (URO-D)" evidence="1">
    <location>
        <begin position="194"/>
        <end position="395"/>
    </location>
</feature>
<protein>
    <submittedName>
        <fullName evidence="2">Uroporphyrinogen-iii decarboxylase</fullName>
    </submittedName>
</protein>
<gene>
    <name evidence="2" type="ORF">ASZ90_006511</name>
</gene>
<sequence>MKKKKLYDKDLMTTDERLAKVIRCEKPDRVPVSMMIYYYAPYHTGTSMGEYLRNPKTYMEVMHKVYNDLGPWDIYYNINPYSRLVYTLVMMMRSLWPGVDLPLDDVVQTEEIEYIKPEDYDDILNNTSWGNKYWGELLFRLKMLSRFSLDVEGYGLPRLSLKVLTELLHQVAFSRRDFKWWEKQGLVVQMGYQAEMPFDTFSQGRNVINFSKDLFNIPDKIGRAATKLADGYVAFAIFTAKAFMGVPRVQLYMHRTSNSFISPRHFENLAFPSVEIIVNRLIDAGITPILHCDGDWLKNFKIMRRLPAKKCILQLDGMTDIFRAKEEIGDHMCLFGDVSASRLVMGSPQEVDEYCHRLIEEVGKGGGFILAGGCEIPANSRPENLKALINSVYKYGYY</sequence>
<dbReference type="PANTHER" id="PTHR47099:SF1">
    <property type="entry name" value="METHYLCOBAMIDE:COM METHYLTRANSFERASE MTBA"/>
    <property type="match status" value="1"/>
</dbReference>
<dbReference type="AlphaFoldDB" id="A0A0W8FS31"/>
<reference evidence="2" key="1">
    <citation type="journal article" date="2015" name="Proc. Natl. Acad. Sci. U.S.A.">
        <title>Networks of energetic and metabolic interactions define dynamics in microbial communities.</title>
        <authorList>
            <person name="Embree M."/>
            <person name="Liu J.K."/>
            <person name="Al-Bassam M.M."/>
            <person name="Zengler K."/>
        </authorList>
    </citation>
    <scope>NUCLEOTIDE SEQUENCE</scope>
</reference>
<dbReference type="InterPro" id="IPR038071">
    <property type="entry name" value="UROD/MetE-like_sf"/>
</dbReference>
<name>A0A0W8FS31_9ZZZZ</name>
<accession>A0A0W8FS31</accession>
<dbReference type="PANTHER" id="PTHR47099">
    <property type="entry name" value="METHYLCOBAMIDE:COM METHYLTRANSFERASE MTBA"/>
    <property type="match status" value="1"/>
</dbReference>
<comment type="caution">
    <text evidence="2">The sequence shown here is derived from an EMBL/GenBank/DDBJ whole genome shotgun (WGS) entry which is preliminary data.</text>
</comment>
<dbReference type="Gene3D" id="3.20.20.210">
    <property type="match status" value="1"/>
</dbReference>
<dbReference type="GO" id="GO:0006779">
    <property type="term" value="P:porphyrin-containing compound biosynthetic process"/>
    <property type="evidence" value="ECO:0007669"/>
    <property type="project" value="InterPro"/>
</dbReference>
<dbReference type="Pfam" id="PF01208">
    <property type="entry name" value="URO-D"/>
    <property type="match status" value="1"/>
</dbReference>
<dbReference type="GO" id="GO:0004853">
    <property type="term" value="F:uroporphyrinogen decarboxylase activity"/>
    <property type="evidence" value="ECO:0007669"/>
    <property type="project" value="InterPro"/>
</dbReference>